<evidence type="ECO:0000313" key="9">
    <source>
        <dbReference type="EMBL" id="PAF26436.1"/>
    </source>
</evidence>
<dbReference type="Gene3D" id="1.10.630.10">
    <property type="entry name" value="Cytochrome P450"/>
    <property type="match status" value="1"/>
</dbReference>
<evidence type="ECO:0000256" key="7">
    <source>
        <dbReference type="RuleBase" id="RU000461"/>
    </source>
</evidence>
<dbReference type="GO" id="GO:0020037">
    <property type="term" value="F:heme binding"/>
    <property type="evidence" value="ECO:0007669"/>
    <property type="project" value="InterPro"/>
</dbReference>
<evidence type="ECO:0000256" key="5">
    <source>
        <dbReference type="ARBA" id="ARBA00023004"/>
    </source>
</evidence>
<dbReference type="InterPro" id="IPR036396">
    <property type="entry name" value="Cyt_P450_sf"/>
</dbReference>
<dbReference type="InterPro" id="IPR017972">
    <property type="entry name" value="Cyt_P450_CS"/>
</dbReference>
<dbReference type="InterPro" id="IPR002397">
    <property type="entry name" value="Cyt_P450_B"/>
</dbReference>
<dbReference type="PRINTS" id="PR00385">
    <property type="entry name" value="P450"/>
</dbReference>
<reference evidence="10 11" key="1">
    <citation type="submission" date="2017-07" db="EMBL/GenBank/DDBJ databases">
        <title>Isolation and whole genome analysis of endospore-forming bacteria from heroin.</title>
        <authorList>
            <person name="Kalinowski J."/>
            <person name="Ahrens B."/>
            <person name="Al-Dilaimi A."/>
            <person name="Winkler A."/>
            <person name="Wibberg D."/>
            <person name="Schleenbecker U."/>
            <person name="Ruckert C."/>
            <person name="Wolfel R."/>
            <person name="Grass G."/>
        </authorList>
    </citation>
    <scope>NUCLEOTIDE SEQUENCE [LARGE SCALE GENOMIC DNA]</scope>
    <source>
        <strain evidence="9 10">7523-2</strain>
        <strain evidence="8 11">7539</strain>
    </source>
</reference>
<evidence type="ECO:0000256" key="3">
    <source>
        <dbReference type="ARBA" id="ARBA00022723"/>
    </source>
</evidence>
<dbReference type="Proteomes" id="UP000216133">
    <property type="component" value="Unassembled WGS sequence"/>
</dbReference>
<dbReference type="PANTHER" id="PTHR46696">
    <property type="entry name" value="P450, PUTATIVE (EUROFUNG)-RELATED"/>
    <property type="match status" value="1"/>
</dbReference>
<evidence type="ECO:0000256" key="2">
    <source>
        <dbReference type="ARBA" id="ARBA00022617"/>
    </source>
</evidence>
<dbReference type="PANTHER" id="PTHR46696:SF1">
    <property type="entry name" value="CYTOCHROME P450 YJIB-RELATED"/>
    <property type="match status" value="1"/>
</dbReference>
<dbReference type="PROSITE" id="PS00086">
    <property type="entry name" value="CYTOCHROME_P450"/>
    <property type="match status" value="1"/>
</dbReference>
<keyword evidence="4 7" id="KW-0560">Oxidoreductase</keyword>
<dbReference type="FunFam" id="1.10.630.10:FF:000018">
    <property type="entry name" value="Cytochrome P450 monooxygenase"/>
    <property type="match status" value="1"/>
</dbReference>
<evidence type="ECO:0000313" key="8">
    <source>
        <dbReference type="EMBL" id="PAE88051.1"/>
    </source>
</evidence>
<dbReference type="InterPro" id="IPR001128">
    <property type="entry name" value="Cyt_P450"/>
</dbReference>
<evidence type="ECO:0000256" key="1">
    <source>
        <dbReference type="ARBA" id="ARBA00010617"/>
    </source>
</evidence>
<dbReference type="Proteomes" id="UP000216207">
    <property type="component" value="Unassembled WGS sequence"/>
</dbReference>
<dbReference type="EMBL" id="NPBS01000037">
    <property type="protein sequence ID" value="PAF26436.1"/>
    <property type="molecule type" value="Genomic_DNA"/>
</dbReference>
<evidence type="ECO:0000256" key="4">
    <source>
        <dbReference type="ARBA" id="ARBA00023002"/>
    </source>
</evidence>
<evidence type="ECO:0000313" key="11">
    <source>
        <dbReference type="Proteomes" id="UP000216207"/>
    </source>
</evidence>
<dbReference type="SUPFAM" id="SSF48264">
    <property type="entry name" value="Cytochrome P450"/>
    <property type="match status" value="1"/>
</dbReference>
<keyword evidence="5 7" id="KW-0408">Iron</keyword>
<dbReference type="AlphaFoldDB" id="A0A268S3B2"/>
<sequence length="399" mass="46000">MLSSKNKDLFTFEFNQDPYPTFKNLRENEPIHLNQMKNGQYTWVVTKYEDAVAILKDPRFTKNFNYFATEDNQDEGLSNLLVQNMLFSDPPDHTRLRGLVQQAFTPRMIESLRGRIEEITHELLDAIQNKGYMNLINDFAFPLPIIVICEMLGVPSKDRNEFRKWSNTLVDPPQELEQIEELQTHLKEFVAYLQRWFEQCRENPQNDLISKLIQAEKDGDCLEEKELYGIVSLLIIAGHETTVNLITNGVYALLTHPDQKLRLQNEPNLIKSALEEILRYNGPVQFSTNRWATETIKLGDKTIHEGDQVLVALNSANHDPGQFQDPEVFDITRGQNKHLAFGKGIHYCLGAPLARLEGEIAITALLKRMPEIRLAIEVENLKWKPGMLMRGLKELPVLF</sequence>
<dbReference type="Pfam" id="PF00067">
    <property type="entry name" value="p450"/>
    <property type="match status" value="1"/>
</dbReference>
<dbReference type="GO" id="GO:0004497">
    <property type="term" value="F:monooxygenase activity"/>
    <property type="evidence" value="ECO:0007669"/>
    <property type="project" value="UniProtKB-KW"/>
</dbReference>
<gene>
    <name evidence="9" type="ORF">CHH61_08595</name>
    <name evidence="8" type="ORF">CHH72_14465</name>
</gene>
<keyword evidence="6 7" id="KW-0503">Monooxygenase</keyword>
<keyword evidence="3 7" id="KW-0479">Metal-binding</keyword>
<keyword evidence="2 7" id="KW-0349">Heme</keyword>
<name>A0A268S3B2_SHOCL</name>
<organism evidence="9 10">
    <name type="scientific">Shouchella clausii</name>
    <name type="common">Alkalihalobacillus clausii</name>
    <dbReference type="NCBI Taxonomy" id="79880"/>
    <lineage>
        <taxon>Bacteria</taxon>
        <taxon>Bacillati</taxon>
        <taxon>Bacillota</taxon>
        <taxon>Bacilli</taxon>
        <taxon>Bacillales</taxon>
        <taxon>Bacillaceae</taxon>
        <taxon>Shouchella</taxon>
    </lineage>
</organism>
<dbReference type="EMBL" id="NPCC01000023">
    <property type="protein sequence ID" value="PAE88051.1"/>
    <property type="molecule type" value="Genomic_DNA"/>
</dbReference>
<dbReference type="PRINTS" id="PR00359">
    <property type="entry name" value="BP450"/>
</dbReference>
<comment type="similarity">
    <text evidence="1 7">Belongs to the cytochrome P450 family.</text>
</comment>
<dbReference type="GO" id="GO:0005506">
    <property type="term" value="F:iron ion binding"/>
    <property type="evidence" value="ECO:0007669"/>
    <property type="project" value="InterPro"/>
</dbReference>
<dbReference type="GO" id="GO:0016705">
    <property type="term" value="F:oxidoreductase activity, acting on paired donors, with incorporation or reduction of molecular oxygen"/>
    <property type="evidence" value="ECO:0007669"/>
    <property type="project" value="InterPro"/>
</dbReference>
<protein>
    <submittedName>
        <fullName evidence="9">Cytochrome P450</fullName>
    </submittedName>
</protein>
<proteinExistence type="inferred from homology"/>
<evidence type="ECO:0000313" key="10">
    <source>
        <dbReference type="Proteomes" id="UP000216133"/>
    </source>
</evidence>
<evidence type="ECO:0000256" key="6">
    <source>
        <dbReference type="ARBA" id="ARBA00023033"/>
    </source>
</evidence>
<accession>A0A268S3B2</accession>
<comment type="caution">
    <text evidence="9">The sequence shown here is derived from an EMBL/GenBank/DDBJ whole genome shotgun (WGS) entry which is preliminary data.</text>
</comment>
<dbReference type="CDD" id="cd11029">
    <property type="entry name" value="CYP107-like"/>
    <property type="match status" value="1"/>
</dbReference>